<dbReference type="SUPFAM" id="SSF50129">
    <property type="entry name" value="GroES-like"/>
    <property type="match status" value="1"/>
</dbReference>
<dbReference type="STRING" id="74649.A0A2P6Q2R7"/>
<protein>
    <submittedName>
        <fullName evidence="5">Putative NADPH:quinone reductase</fullName>
        <ecNumber evidence="5">1.6.5.5</ecNumber>
    </submittedName>
</protein>
<proteinExistence type="predicted"/>
<keyword evidence="1" id="KW-0521">NADP</keyword>
<feature type="compositionally biased region" description="Low complexity" evidence="3">
    <location>
        <begin position="11"/>
        <end position="20"/>
    </location>
</feature>
<dbReference type="PANTHER" id="PTHR48106">
    <property type="entry name" value="QUINONE OXIDOREDUCTASE PIG3-RELATED"/>
    <property type="match status" value="1"/>
</dbReference>
<dbReference type="InterPro" id="IPR013149">
    <property type="entry name" value="ADH-like_C"/>
</dbReference>
<evidence type="ECO:0000256" key="2">
    <source>
        <dbReference type="ARBA" id="ARBA00023002"/>
    </source>
</evidence>
<reference evidence="5 6" key="1">
    <citation type="journal article" date="2018" name="Nat. Genet.">
        <title>The Rosa genome provides new insights in the design of modern roses.</title>
        <authorList>
            <person name="Bendahmane M."/>
        </authorList>
    </citation>
    <scope>NUCLEOTIDE SEQUENCE [LARGE SCALE GENOMIC DNA]</scope>
    <source>
        <strain evidence="6">cv. Old Blush</strain>
    </source>
</reference>
<dbReference type="Gene3D" id="3.40.50.720">
    <property type="entry name" value="NAD(P)-binding Rossmann-like Domain"/>
    <property type="match status" value="1"/>
</dbReference>
<accession>A0A2P6Q2R7</accession>
<dbReference type="SUPFAM" id="SSF51735">
    <property type="entry name" value="NAD(P)-binding Rossmann-fold domains"/>
    <property type="match status" value="1"/>
</dbReference>
<keyword evidence="6" id="KW-1185">Reference proteome</keyword>
<dbReference type="Pfam" id="PF08240">
    <property type="entry name" value="ADH_N"/>
    <property type="match status" value="1"/>
</dbReference>
<keyword evidence="2 5" id="KW-0560">Oxidoreductase</keyword>
<dbReference type="EC" id="1.6.5.5" evidence="5"/>
<gene>
    <name evidence="5" type="ORF">RchiOBHm_Chr5g0003521</name>
</gene>
<evidence type="ECO:0000313" key="5">
    <source>
        <dbReference type="EMBL" id="PRQ28483.1"/>
    </source>
</evidence>
<comment type="caution">
    <text evidence="5">The sequence shown here is derived from an EMBL/GenBank/DDBJ whole genome shotgun (WGS) entry which is preliminary data.</text>
</comment>
<dbReference type="Pfam" id="PF00107">
    <property type="entry name" value="ADH_zinc_N"/>
    <property type="match status" value="1"/>
</dbReference>
<sequence>MLRKLGCGGRSSTESSLSSSGPKKELLMRALVATSEGGEDEVLQVQLVPRPVPKAKEVLIKVAYAGVNRADVEETNLGEPTLNELEKAGLKGKYMGVECSGTVCAHGEMSKKDKQTWKIDTKVCAILVGGAYAEYVAAPIGHLLKFTTKIPVELAAAIPQDACTVWSELFMKKRLYEGSAPEEEGEGSRLSSGETVLLLEVLEALGFPFLFDVGGVAVDAGCSGIGIFAIQMAKYQGATAFATAGTNAKIAECRRLGADLCINYNKNDFVEVIKDRTKGQGVDVILDCVGCNGLHRNLECLKKGGRLVHICDNGRWMKKIDAYTELSNYKLIDVASLLYRTPEMKTVIVKEVQEKVMPAIENGDVKLVIHNQVFTFEEAAEAHKLKKSNLIGKILLHP</sequence>
<feature type="region of interest" description="Disordered" evidence="3">
    <location>
        <begin position="1"/>
        <end position="22"/>
    </location>
</feature>
<dbReference type="InterPro" id="IPR013154">
    <property type="entry name" value="ADH-like_N"/>
</dbReference>
<dbReference type="InterPro" id="IPR036291">
    <property type="entry name" value="NAD(P)-bd_dom_sf"/>
</dbReference>
<evidence type="ECO:0000256" key="1">
    <source>
        <dbReference type="ARBA" id="ARBA00022857"/>
    </source>
</evidence>
<evidence type="ECO:0000256" key="3">
    <source>
        <dbReference type="SAM" id="MobiDB-lite"/>
    </source>
</evidence>
<name>A0A2P6Q2R7_ROSCH</name>
<dbReference type="InterPro" id="IPR011032">
    <property type="entry name" value="GroES-like_sf"/>
</dbReference>
<organism evidence="5 6">
    <name type="scientific">Rosa chinensis</name>
    <name type="common">China rose</name>
    <dbReference type="NCBI Taxonomy" id="74649"/>
    <lineage>
        <taxon>Eukaryota</taxon>
        <taxon>Viridiplantae</taxon>
        <taxon>Streptophyta</taxon>
        <taxon>Embryophyta</taxon>
        <taxon>Tracheophyta</taxon>
        <taxon>Spermatophyta</taxon>
        <taxon>Magnoliopsida</taxon>
        <taxon>eudicotyledons</taxon>
        <taxon>Gunneridae</taxon>
        <taxon>Pentapetalae</taxon>
        <taxon>rosids</taxon>
        <taxon>fabids</taxon>
        <taxon>Rosales</taxon>
        <taxon>Rosaceae</taxon>
        <taxon>Rosoideae</taxon>
        <taxon>Rosoideae incertae sedis</taxon>
        <taxon>Rosa</taxon>
    </lineage>
</organism>
<dbReference type="Gene3D" id="3.90.180.10">
    <property type="entry name" value="Medium-chain alcohol dehydrogenases, catalytic domain"/>
    <property type="match status" value="2"/>
</dbReference>
<dbReference type="EMBL" id="PDCK01000043">
    <property type="protein sequence ID" value="PRQ28483.1"/>
    <property type="molecule type" value="Genomic_DNA"/>
</dbReference>
<dbReference type="SMART" id="SM00829">
    <property type="entry name" value="PKS_ER"/>
    <property type="match status" value="1"/>
</dbReference>
<dbReference type="Proteomes" id="UP000238479">
    <property type="component" value="Chromosome 5"/>
</dbReference>
<dbReference type="Gramene" id="PRQ28483">
    <property type="protein sequence ID" value="PRQ28483"/>
    <property type="gene ID" value="RchiOBHm_Chr5g0003521"/>
</dbReference>
<evidence type="ECO:0000259" key="4">
    <source>
        <dbReference type="SMART" id="SM00829"/>
    </source>
</evidence>
<evidence type="ECO:0000313" key="6">
    <source>
        <dbReference type="Proteomes" id="UP000238479"/>
    </source>
</evidence>
<feature type="domain" description="Enoyl reductase (ER)" evidence="4">
    <location>
        <begin position="38"/>
        <end position="396"/>
    </location>
</feature>
<dbReference type="PANTHER" id="PTHR48106:SF8">
    <property type="entry name" value="OS02G0805600 PROTEIN"/>
    <property type="match status" value="1"/>
</dbReference>
<dbReference type="GO" id="GO:0003960">
    <property type="term" value="F:quinone reductase (NADPH) activity"/>
    <property type="evidence" value="ECO:0007669"/>
    <property type="project" value="UniProtKB-EC"/>
</dbReference>
<dbReference type="AlphaFoldDB" id="A0A2P6Q2R7"/>
<dbReference type="GO" id="GO:0070402">
    <property type="term" value="F:NADPH binding"/>
    <property type="evidence" value="ECO:0007669"/>
    <property type="project" value="TreeGrafter"/>
</dbReference>
<dbReference type="InterPro" id="IPR020843">
    <property type="entry name" value="ER"/>
</dbReference>